<keyword evidence="1" id="KW-0342">GTP-binding</keyword>
<dbReference type="PANTHER" id="PTHR14241">
    <property type="entry name" value="INTERFERON-INDUCED PROTEIN 44"/>
    <property type="match status" value="1"/>
</dbReference>
<dbReference type="GeneTree" id="ENSGT00940000163581"/>
<dbReference type="GO" id="GO:0006955">
    <property type="term" value="P:immune response"/>
    <property type="evidence" value="ECO:0007669"/>
    <property type="project" value="TreeGrafter"/>
</dbReference>
<evidence type="ECO:0000313" key="3">
    <source>
        <dbReference type="Ensembl" id="ENSSFOP00015064313.1"/>
    </source>
</evidence>
<dbReference type="Proteomes" id="UP000694397">
    <property type="component" value="Chromosome 9"/>
</dbReference>
<dbReference type="Ensembl" id="ENSSFOT00015065516.1">
    <property type="protein sequence ID" value="ENSSFOP00015064313.1"/>
    <property type="gene ID" value="ENSSFOG00015030427.1"/>
</dbReference>
<accession>A0A8C9VRW7</accession>
<dbReference type="Pfam" id="PF00735">
    <property type="entry name" value="Septin"/>
    <property type="match status" value="1"/>
</dbReference>
<dbReference type="CDD" id="cd00882">
    <property type="entry name" value="Ras_like_GTPase"/>
    <property type="match status" value="1"/>
</dbReference>
<name>A0A8C9VRW7_SCLFO</name>
<feature type="domain" description="Septin-type G" evidence="2">
    <location>
        <begin position="65"/>
        <end position="213"/>
    </location>
</feature>
<comment type="similarity">
    <text evidence="1">Belongs to the TRAFAC class TrmE-Era-EngA-EngB-Septin-like GTPase superfamily. Septin GTPase family.</text>
</comment>
<dbReference type="GO" id="GO:0005525">
    <property type="term" value="F:GTP binding"/>
    <property type="evidence" value="ECO:0007669"/>
    <property type="project" value="UniProtKB-KW"/>
</dbReference>
<reference evidence="3" key="2">
    <citation type="submission" date="2025-08" db="UniProtKB">
        <authorList>
            <consortium name="Ensembl"/>
        </authorList>
    </citation>
    <scope>IDENTIFICATION</scope>
</reference>
<keyword evidence="4" id="KW-1185">Reference proteome</keyword>
<dbReference type="InterPro" id="IPR027417">
    <property type="entry name" value="P-loop_NTPase"/>
</dbReference>
<dbReference type="InterPro" id="IPR030379">
    <property type="entry name" value="G_SEPTIN_dom"/>
</dbReference>
<proteinExistence type="inferred from homology"/>
<keyword evidence="1" id="KW-0547">Nucleotide-binding</keyword>
<dbReference type="SUPFAM" id="SSF52540">
    <property type="entry name" value="P-loop containing nucleoside triphosphate hydrolases"/>
    <property type="match status" value="1"/>
</dbReference>
<dbReference type="Gene3D" id="3.40.50.300">
    <property type="entry name" value="P-loop containing nucleotide triphosphate hydrolases"/>
    <property type="match status" value="1"/>
</dbReference>
<reference evidence="3 4" key="1">
    <citation type="submission" date="2019-04" db="EMBL/GenBank/DDBJ databases">
        <authorList>
            <consortium name="Wellcome Sanger Institute Data Sharing"/>
        </authorList>
    </citation>
    <scope>NUCLEOTIDE SEQUENCE [LARGE SCALE GENOMIC DNA]</scope>
</reference>
<evidence type="ECO:0000256" key="1">
    <source>
        <dbReference type="RuleBase" id="RU004560"/>
    </source>
</evidence>
<evidence type="ECO:0000259" key="2">
    <source>
        <dbReference type="Pfam" id="PF00735"/>
    </source>
</evidence>
<evidence type="ECO:0000313" key="4">
    <source>
        <dbReference type="Proteomes" id="UP000694397"/>
    </source>
</evidence>
<dbReference type="PANTHER" id="PTHR14241:SF32">
    <property type="entry name" value="VWFA DOMAIN-CONTAINING PROTEIN-RELATED"/>
    <property type="match status" value="1"/>
</dbReference>
<dbReference type="AlphaFoldDB" id="A0A8C9VRW7"/>
<protein>
    <recommendedName>
        <fullName evidence="2">Septin-type G domain-containing protein</fullName>
    </recommendedName>
</protein>
<reference evidence="3" key="3">
    <citation type="submission" date="2025-09" db="UniProtKB">
        <authorList>
            <consortium name="Ensembl"/>
        </authorList>
    </citation>
    <scope>IDENTIFICATION</scope>
</reference>
<sequence length="307" mass="35068">TYHSLNECFIHKLYILLVPFFYFLSESERLLDKPWRDIEWTKKYEKLLNEIKRYKPSVSSVKQARILLVGPIGAGKSSFFNSINSVFHEHITSQAVTGTTLESSVTLKFRAYQIEAGQDGEPLPFILCDTMGLEEGPTEGLNIEEIPNILNGHIEDRYQFSPLSPLKDSSASNPEKLEDKIHCVVYVLDVSKMGLIPDELIDKIRAVRKKVNEFGVPQVLLLTKVDQTCPPVEKDIQKVYHSVYLQIKDASARLGIPLLSVFPVKNYTREVELQQNDDILLLSALQKILHFADDYMRDMNDKSECSF</sequence>
<organism evidence="3 4">
    <name type="scientific">Scleropages formosus</name>
    <name type="common">Asian bonytongue</name>
    <name type="synonym">Osteoglossum formosum</name>
    <dbReference type="NCBI Taxonomy" id="113540"/>
    <lineage>
        <taxon>Eukaryota</taxon>
        <taxon>Metazoa</taxon>
        <taxon>Chordata</taxon>
        <taxon>Craniata</taxon>
        <taxon>Vertebrata</taxon>
        <taxon>Euteleostomi</taxon>
        <taxon>Actinopterygii</taxon>
        <taxon>Neopterygii</taxon>
        <taxon>Teleostei</taxon>
        <taxon>Osteoglossocephala</taxon>
        <taxon>Osteoglossomorpha</taxon>
        <taxon>Osteoglossiformes</taxon>
        <taxon>Osteoglossidae</taxon>
        <taxon>Scleropages</taxon>
    </lineage>
</organism>